<keyword evidence="2" id="KW-1185">Reference proteome</keyword>
<evidence type="ECO:0000313" key="1">
    <source>
        <dbReference type="EMBL" id="KAH6637348.1"/>
    </source>
</evidence>
<reference evidence="1 2" key="1">
    <citation type="journal article" date="2021" name="Nat. Commun.">
        <title>Genetic determinants of endophytism in the Arabidopsis root mycobiome.</title>
        <authorList>
            <person name="Mesny F."/>
            <person name="Miyauchi S."/>
            <person name="Thiergart T."/>
            <person name="Pickel B."/>
            <person name="Atanasova L."/>
            <person name="Karlsson M."/>
            <person name="Huettel B."/>
            <person name="Barry K.W."/>
            <person name="Haridas S."/>
            <person name="Chen C."/>
            <person name="Bauer D."/>
            <person name="Andreopoulos W."/>
            <person name="Pangilinan J."/>
            <person name="LaButti K."/>
            <person name="Riley R."/>
            <person name="Lipzen A."/>
            <person name="Clum A."/>
            <person name="Drula E."/>
            <person name="Henrissat B."/>
            <person name="Kohler A."/>
            <person name="Grigoriev I.V."/>
            <person name="Martin F.M."/>
            <person name="Hacquard S."/>
        </authorList>
    </citation>
    <scope>NUCLEOTIDE SEQUENCE [LARGE SCALE GENOMIC DNA]</scope>
    <source>
        <strain evidence="1 2">MPI-SDFR-AT-0079</strain>
    </source>
</reference>
<sequence>MSLSDTEAARPLLLSVLVALFSFEERRFHHKEEGYITDQRTGRMVAFPDVQRAGRWYSGCSGLRPVGYHKTTSQHRGSQQTLCWGTCQSLCLKSPELAHNVYIPSATSNSSLSFPGPTEANHSQGKSQAVAHPCTTCSPSTFQPGGFPKPLSWLTLLSLACKSGVSENPRFRARSLAASRQIRSGISHDSLRDEFYHLVPFFLVPNADSSAFAGCMAPLILRFLELAGGMSHGEPFTRIFSSISQLKAALDDQRVRQDKTRRQNVVASRGPLR</sequence>
<proteinExistence type="predicted"/>
<protein>
    <submittedName>
        <fullName evidence="1">Uncharacterized protein</fullName>
    </submittedName>
</protein>
<dbReference type="Proteomes" id="UP000724584">
    <property type="component" value="Unassembled WGS sequence"/>
</dbReference>
<gene>
    <name evidence="1" type="ORF">F5144DRAFT_211598</name>
</gene>
<organism evidence="1 2">
    <name type="scientific">Chaetomium tenue</name>
    <dbReference type="NCBI Taxonomy" id="1854479"/>
    <lineage>
        <taxon>Eukaryota</taxon>
        <taxon>Fungi</taxon>
        <taxon>Dikarya</taxon>
        <taxon>Ascomycota</taxon>
        <taxon>Pezizomycotina</taxon>
        <taxon>Sordariomycetes</taxon>
        <taxon>Sordariomycetidae</taxon>
        <taxon>Sordariales</taxon>
        <taxon>Chaetomiaceae</taxon>
        <taxon>Chaetomium</taxon>
    </lineage>
</organism>
<dbReference type="EMBL" id="JAGIZQ010000003">
    <property type="protein sequence ID" value="KAH6637348.1"/>
    <property type="molecule type" value="Genomic_DNA"/>
</dbReference>
<name>A0ACB7PGD9_9PEZI</name>
<comment type="caution">
    <text evidence="1">The sequence shown here is derived from an EMBL/GenBank/DDBJ whole genome shotgun (WGS) entry which is preliminary data.</text>
</comment>
<accession>A0ACB7PGD9</accession>
<evidence type="ECO:0000313" key="2">
    <source>
        <dbReference type="Proteomes" id="UP000724584"/>
    </source>
</evidence>